<proteinExistence type="inferred from homology"/>
<protein>
    <submittedName>
        <fullName evidence="4">Prepilin-type N-terminal cleavage/methylation domain-containing protein</fullName>
    </submittedName>
</protein>
<keyword evidence="3" id="KW-0812">Transmembrane</keyword>
<keyword evidence="5" id="KW-1185">Reference proteome</keyword>
<evidence type="ECO:0000313" key="4">
    <source>
        <dbReference type="EMBL" id="KAA8667509.1"/>
    </source>
</evidence>
<comment type="caution">
    <text evidence="4">The sequence shown here is derived from an EMBL/GenBank/DDBJ whole genome shotgun (WGS) entry which is preliminary data.</text>
</comment>
<dbReference type="Pfam" id="PF07963">
    <property type="entry name" value="N_methyl"/>
    <property type="match status" value="1"/>
</dbReference>
<keyword evidence="3" id="KW-0472">Membrane</keyword>
<dbReference type="OrthoDB" id="5918848at2"/>
<name>A0A5M9N6I4_9VIBR</name>
<dbReference type="InterPro" id="IPR045584">
    <property type="entry name" value="Pilin-like"/>
</dbReference>
<evidence type="ECO:0000313" key="5">
    <source>
        <dbReference type="Proteomes" id="UP000322521"/>
    </source>
</evidence>
<dbReference type="RefSeq" id="WP_086711969.1">
    <property type="nucleotide sequence ID" value="NZ_AP025492.1"/>
</dbReference>
<keyword evidence="2" id="KW-0488">Methylation</keyword>
<dbReference type="AlphaFoldDB" id="A0A5M9N6I4"/>
<accession>A0A5M9N6I4</accession>
<dbReference type="Gene3D" id="3.30.700.10">
    <property type="entry name" value="Glycoprotein, Type 4 Pilin"/>
    <property type="match status" value="1"/>
</dbReference>
<evidence type="ECO:0000256" key="1">
    <source>
        <dbReference type="ARBA" id="ARBA00005233"/>
    </source>
</evidence>
<evidence type="ECO:0000256" key="3">
    <source>
        <dbReference type="SAM" id="Phobius"/>
    </source>
</evidence>
<dbReference type="NCBIfam" id="TIGR02532">
    <property type="entry name" value="IV_pilin_GFxxxE"/>
    <property type="match status" value="1"/>
</dbReference>
<dbReference type="EMBL" id="VXJS01000014">
    <property type="protein sequence ID" value="KAA8667509.1"/>
    <property type="molecule type" value="Genomic_DNA"/>
</dbReference>
<organism evidence="4 5">
    <name type="scientific">Vibrio gigantis</name>
    <dbReference type="NCBI Taxonomy" id="296199"/>
    <lineage>
        <taxon>Bacteria</taxon>
        <taxon>Pseudomonadati</taxon>
        <taxon>Pseudomonadota</taxon>
        <taxon>Gammaproteobacteria</taxon>
        <taxon>Vibrionales</taxon>
        <taxon>Vibrionaceae</taxon>
        <taxon>Vibrio</taxon>
    </lineage>
</organism>
<dbReference type="InterPro" id="IPR012902">
    <property type="entry name" value="N_methyl_site"/>
</dbReference>
<feature type="transmembrane region" description="Helical" evidence="3">
    <location>
        <begin position="12"/>
        <end position="34"/>
    </location>
</feature>
<dbReference type="PANTHER" id="PTHR30093">
    <property type="entry name" value="GENERAL SECRETION PATHWAY PROTEIN G"/>
    <property type="match status" value="1"/>
</dbReference>
<evidence type="ECO:0000256" key="2">
    <source>
        <dbReference type="ARBA" id="ARBA00022481"/>
    </source>
</evidence>
<gene>
    <name evidence="4" type="ORF">F4W18_19880</name>
</gene>
<dbReference type="PROSITE" id="PS00409">
    <property type="entry name" value="PROKAR_NTER_METHYL"/>
    <property type="match status" value="1"/>
</dbReference>
<sequence>MNNKRKNQKGFTLIELMIVVAIIGILSAFAVPAYQDYTKKATLSEFPKAAAAVKMAVELCAHENASDAASFKTSCISDNNGVPDVLTLNKMEIKAIGGSASGAVDVRVKASAAKGPIKTGETYVMTATYAAEGITWEAKCYSDAGLTTAQDTYCP</sequence>
<reference evidence="4 5" key="1">
    <citation type="submission" date="2019-09" db="EMBL/GenBank/DDBJ databases">
        <title>Draft genome sequence of various Type strains from the CCUG.</title>
        <authorList>
            <person name="Pineiro-Iglesias B."/>
            <person name="Tunovic T."/>
            <person name="Unosson C."/>
            <person name="Inganas E."/>
            <person name="Ohlen M."/>
            <person name="Cardew S."/>
            <person name="Jensie-Markopoulos S."/>
            <person name="Salva-Serra F."/>
            <person name="Jaen-Luchoro D."/>
            <person name="Karlsson R."/>
            <person name="Svensson-Stadler L."/>
            <person name="Chun J."/>
            <person name="Moore E."/>
        </authorList>
    </citation>
    <scope>NUCLEOTIDE SEQUENCE [LARGE SCALE GENOMIC DNA]</scope>
    <source>
        <strain evidence="4 5">CCUG 56969T</strain>
    </source>
</reference>
<comment type="similarity">
    <text evidence="1">Belongs to the N-Me-Phe pilin family.</text>
</comment>
<dbReference type="Proteomes" id="UP000322521">
    <property type="component" value="Unassembled WGS sequence"/>
</dbReference>
<dbReference type="GO" id="GO:0043107">
    <property type="term" value="P:type IV pilus-dependent motility"/>
    <property type="evidence" value="ECO:0007669"/>
    <property type="project" value="TreeGrafter"/>
</dbReference>
<dbReference type="GO" id="GO:0044096">
    <property type="term" value="C:type IV pilus"/>
    <property type="evidence" value="ECO:0007669"/>
    <property type="project" value="TreeGrafter"/>
</dbReference>
<keyword evidence="3" id="KW-1133">Transmembrane helix</keyword>
<dbReference type="SUPFAM" id="SSF54523">
    <property type="entry name" value="Pili subunits"/>
    <property type="match status" value="1"/>
</dbReference>
<dbReference type="PANTHER" id="PTHR30093:SF34">
    <property type="entry name" value="PREPILIN PEPTIDASE-DEPENDENT PROTEIN D"/>
    <property type="match status" value="1"/>
</dbReference>